<evidence type="ECO:0000256" key="1">
    <source>
        <dbReference type="SAM" id="SignalP"/>
    </source>
</evidence>
<sequence>MKLLQNLKFAAGAVLLAGLAACGGGGGDNTAGSGTLRLALTDAPSCGYDTVNVTVSKIRVHQSSSAGDADAGWSEIVLNPARRVDLLSLTNGVLMELGQIPLPAGKYTQMRLVLADNSTTQPLANSVMPTGGTEVALKTPSGQQSGVKTNINIDIAANKMADFVLDFDACKSVVRAGGSGQYLLKPVVTVIPRYVSGVQGYVDPALGAGTTRVSLQLPNGTIVKATVPDSTGKFLLQPVAPGNYTLVMAASGRTSAVVTGVPVVAETVTPVASAASPIALAASASASATGTAPADTLVRALQSLTGIAVEIDGQYVDSVTGPGSYAFSLPVNAPLVAAYAAAPTPLAFTANTQAAARYTLRASLPGFADKDVVLPALAAGSSVATNFTFP</sequence>
<dbReference type="Pfam" id="PF14321">
    <property type="entry name" value="DUF4382"/>
    <property type="match status" value="1"/>
</dbReference>
<keyword evidence="1" id="KW-0732">Signal</keyword>
<dbReference type="PROSITE" id="PS51257">
    <property type="entry name" value="PROKAR_LIPOPROTEIN"/>
    <property type="match status" value="1"/>
</dbReference>
<proteinExistence type="predicted"/>
<dbReference type="InterPro" id="IPR025491">
    <property type="entry name" value="DUF4382"/>
</dbReference>
<dbReference type="Proteomes" id="UP000199002">
    <property type="component" value="Unassembled WGS sequence"/>
</dbReference>
<evidence type="ECO:0000313" key="3">
    <source>
        <dbReference type="EMBL" id="SDZ73646.1"/>
    </source>
</evidence>
<dbReference type="EMBL" id="FNQJ01000001">
    <property type="protein sequence ID" value="SDZ73646.1"/>
    <property type="molecule type" value="Genomic_DNA"/>
</dbReference>
<dbReference type="GeneID" id="34234530"/>
<accession>A0A1H3VFW1</accession>
<dbReference type="RefSeq" id="WP_092696548.1">
    <property type="nucleotide sequence ID" value="NZ_CAXIQL010000026.1"/>
</dbReference>
<gene>
    <name evidence="3" type="ORF">SAMN05421875_101113</name>
</gene>
<feature type="chain" id="PRO_5011456486" description="DUF4382 domain-containing protein" evidence="1">
    <location>
        <begin position="21"/>
        <end position="390"/>
    </location>
</feature>
<name>A0A1H3VFW1_9BURK</name>
<dbReference type="Gene3D" id="2.60.40.1120">
    <property type="entry name" value="Carboxypeptidase-like, regulatory domain"/>
    <property type="match status" value="1"/>
</dbReference>
<protein>
    <recommendedName>
        <fullName evidence="2">DUF4382 domain-containing protein</fullName>
    </recommendedName>
</protein>
<feature type="signal peptide" evidence="1">
    <location>
        <begin position="1"/>
        <end position="20"/>
    </location>
</feature>
<evidence type="ECO:0000259" key="2">
    <source>
        <dbReference type="Pfam" id="PF14321"/>
    </source>
</evidence>
<reference evidence="4" key="1">
    <citation type="submission" date="2016-10" db="EMBL/GenBank/DDBJ databases">
        <authorList>
            <person name="Varghese N."/>
            <person name="Submissions S."/>
        </authorList>
    </citation>
    <scope>NUCLEOTIDE SEQUENCE [LARGE SCALE GENOMIC DNA]</scope>
    <source>
        <strain evidence="4">DSM 25157</strain>
    </source>
</reference>
<keyword evidence="4" id="KW-1185">Reference proteome</keyword>
<organism evidence="3 4">
    <name type="scientific">Acidovorax soli</name>
    <dbReference type="NCBI Taxonomy" id="592050"/>
    <lineage>
        <taxon>Bacteria</taxon>
        <taxon>Pseudomonadati</taxon>
        <taxon>Pseudomonadota</taxon>
        <taxon>Betaproteobacteria</taxon>
        <taxon>Burkholderiales</taxon>
        <taxon>Comamonadaceae</taxon>
        <taxon>Acidovorax</taxon>
    </lineage>
</organism>
<evidence type="ECO:0000313" key="4">
    <source>
        <dbReference type="Proteomes" id="UP000199002"/>
    </source>
</evidence>
<dbReference type="AlphaFoldDB" id="A0A1H3VFW1"/>
<feature type="domain" description="DUF4382" evidence="2">
    <location>
        <begin position="33"/>
        <end position="186"/>
    </location>
</feature>